<dbReference type="Pfam" id="PF00239">
    <property type="entry name" value="Resolvase"/>
    <property type="match status" value="1"/>
</dbReference>
<keyword evidence="5" id="KW-1185">Reference proteome</keyword>
<dbReference type="PANTHER" id="PTHR30461:SF2">
    <property type="entry name" value="SERINE RECOMBINASE PINE-RELATED"/>
    <property type="match status" value="1"/>
</dbReference>
<dbReference type="GO" id="GO:0000150">
    <property type="term" value="F:DNA strand exchange activity"/>
    <property type="evidence" value="ECO:0007669"/>
    <property type="project" value="InterPro"/>
</dbReference>
<comment type="caution">
    <text evidence="4">The sequence shown here is derived from an EMBL/GenBank/DDBJ whole genome shotgun (WGS) entry which is preliminary data.</text>
</comment>
<dbReference type="SMART" id="SM00857">
    <property type="entry name" value="Resolvase"/>
    <property type="match status" value="1"/>
</dbReference>
<evidence type="ECO:0000256" key="1">
    <source>
        <dbReference type="ARBA" id="ARBA00023125"/>
    </source>
</evidence>
<feature type="domain" description="Resolvase/invertase-type recombinase catalytic" evidence="3">
    <location>
        <begin position="35"/>
        <end position="173"/>
    </location>
</feature>
<dbReference type="Gene3D" id="3.40.50.1390">
    <property type="entry name" value="Resolvase, N-terminal catalytic domain"/>
    <property type="match status" value="1"/>
</dbReference>
<gene>
    <name evidence="4" type="ORF">H7965_13410</name>
</gene>
<dbReference type="InterPro" id="IPR050639">
    <property type="entry name" value="SSR_resolvase"/>
</dbReference>
<dbReference type="AlphaFoldDB" id="A0A9X0UDE6"/>
<protein>
    <submittedName>
        <fullName evidence="4">Recombinase family protein</fullName>
    </submittedName>
</protein>
<dbReference type="Proteomes" id="UP000600101">
    <property type="component" value="Unassembled WGS sequence"/>
</dbReference>
<dbReference type="InterPro" id="IPR006119">
    <property type="entry name" value="Resolv_N"/>
</dbReference>
<evidence type="ECO:0000256" key="2">
    <source>
        <dbReference type="ARBA" id="ARBA00023172"/>
    </source>
</evidence>
<dbReference type="PROSITE" id="PS51736">
    <property type="entry name" value="RECOMBINASES_3"/>
    <property type="match status" value="1"/>
</dbReference>
<reference evidence="4" key="1">
    <citation type="submission" date="2020-08" db="EMBL/GenBank/DDBJ databases">
        <authorList>
            <person name="Hu Y."/>
            <person name="Nguyen S.V."/>
            <person name="Li F."/>
            <person name="Fanning S."/>
        </authorList>
    </citation>
    <scope>NUCLEOTIDE SEQUENCE</scope>
    <source>
        <strain evidence="4">SYSU D8009</strain>
    </source>
</reference>
<keyword evidence="1" id="KW-0238">DNA-binding</keyword>
<name>A0A9X0UDE6_9PROT</name>
<dbReference type="InterPro" id="IPR036162">
    <property type="entry name" value="Resolvase-like_N_sf"/>
</dbReference>
<dbReference type="SUPFAM" id="SSF53041">
    <property type="entry name" value="Resolvase-like"/>
    <property type="match status" value="1"/>
</dbReference>
<evidence type="ECO:0000313" key="5">
    <source>
        <dbReference type="Proteomes" id="UP000600101"/>
    </source>
</evidence>
<dbReference type="PANTHER" id="PTHR30461">
    <property type="entry name" value="DNA-INVERTASE FROM LAMBDOID PROPHAGE"/>
    <property type="match status" value="1"/>
</dbReference>
<dbReference type="EMBL" id="JACOMF010000014">
    <property type="protein sequence ID" value="MBC4016317.1"/>
    <property type="molecule type" value="Genomic_DNA"/>
</dbReference>
<accession>A0A9X0UDE6</accession>
<dbReference type="GO" id="GO:0003677">
    <property type="term" value="F:DNA binding"/>
    <property type="evidence" value="ECO:0007669"/>
    <property type="project" value="UniProtKB-KW"/>
</dbReference>
<dbReference type="CDD" id="cd00338">
    <property type="entry name" value="Ser_Recombinase"/>
    <property type="match status" value="1"/>
</dbReference>
<organism evidence="4 5">
    <name type="scientific">Siccirubricoccus deserti</name>
    <dbReference type="NCBI Taxonomy" id="2013562"/>
    <lineage>
        <taxon>Bacteria</taxon>
        <taxon>Pseudomonadati</taxon>
        <taxon>Pseudomonadota</taxon>
        <taxon>Alphaproteobacteria</taxon>
        <taxon>Acetobacterales</taxon>
        <taxon>Roseomonadaceae</taxon>
        <taxon>Siccirubricoccus</taxon>
    </lineage>
</organism>
<proteinExistence type="predicted"/>
<evidence type="ECO:0000259" key="3">
    <source>
        <dbReference type="PROSITE" id="PS51736"/>
    </source>
</evidence>
<evidence type="ECO:0000313" key="4">
    <source>
        <dbReference type="EMBL" id="MBC4016317.1"/>
    </source>
</evidence>
<keyword evidence="2" id="KW-0233">DNA recombination</keyword>
<dbReference type="RefSeq" id="WP_186771088.1">
    <property type="nucleotide sequence ID" value="NZ_JACOMF010000014.1"/>
</dbReference>
<sequence length="258" mass="28191">MTENRPVLTLIFQNIWCNTSFDVRRKGCGRVVKSRFVALYRVSTQRQGRSGLGLEGQREEVLSYLNGGQWELVAEFTETVSGAKLDDERPELAAAIQACRIHKAKLIVSRLDRLSRDAAWLLGLERRGIDFVVASCPSVNRMTIGVLALAAEEERRAVSIRTKAALAARRRRGLPLGNPANLSNQATGRINGAKANKAKAVEFASDIRPVVEQIMGTGATSLHTIAAALNAKNIPTRGGSAWRPVQVARVLERLGLRA</sequence>